<dbReference type="GO" id="GO:0006355">
    <property type="term" value="P:regulation of DNA-templated transcription"/>
    <property type="evidence" value="ECO:0007669"/>
    <property type="project" value="InterPro"/>
</dbReference>
<dbReference type="CDD" id="cd22231">
    <property type="entry name" value="RHH_NikR_HicB-like"/>
    <property type="match status" value="1"/>
</dbReference>
<evidence type="ECO:0000313" key="1">
    <source>
        <dbReference type="EMBL" id="GAH92636.1"/>
    </source>
</evidence>
<organism evidence="1">
    <name type="scientific">marine sediment metagenome</name>
    <dbReference type="NCBI Taxonomy" id="412755"/>
    <lineage>
        <taxon>unclassified sequences</taxon>
        <taxon>metagenomes</taxon>
        <taxon>ecological metagenomes</taxon>
    </lineage>
</organism>
<gene>
    <name evidence="1" type="ORF">S06H3_00366</name>
</gene>
<dbReference type="InterPro" id="IPR010985">
    <property type="entry name" value="Ribbon_hlx_hlx"/>
</dbReference>
<comment type="caution">
    <text evidence="1">The sequence shown here is derived from an EMBL/GenBank/DDBJ whole genome shotgun (WGS) entry which is preliminary data.</text>
</comment>
<dbReference type="EMBL" id="BARV01000062">
    <property type="protein sequence ID" value="GAH92636.1"/>
    <property type="molecule type" value="Genomic_DNA"/>
</dbReference>
<accession>X1JD63</accession>
<proteinExistence type="predicted"/>
<dbReference type="InterPro" id="IPR013321">
    <property type="entry name" value="Arc_rbn_hlx_hlx"/>
</dbReference>
<dbReference type="SUPFAM" id="SSF47598">
    <property type="entry name" value="Ribbon-helix-helix"/>
    <property type="match status" value="1"/>
</dbReference>
<name>X1JD63_9ZZZZ</name>
<dbReference type="Gene3D" id="1.10.1220.10">
    <property type="entry name" value="Met repressor-like"/>
    <property type="match status" value="1"/>
</dbReference>
<protein>
    <submittedName>
        <fullName evidence="1">Uncharacterized protein</fullName>
    </submittedName>
</protein>
<reference evidence="1" key="1">
    <citation type="journal article" date="2014" name="Front. Microbiol.">
        <title>High frequency of phylogenetically diverse reductive dehalogenase-homologous genes in deep subseafloor sedimentary metagenomes.</title>
        <authorList>
            <person name="Kawai M."/>
            <person name="Futagami T."/>
            <person name="Toyoda A."/>
            <person name="Takaki Y."/>
            <person name="Nishi S."/>
            <person name="Hori S."/>
            <person name="Arai W."/>
            <person name="Tsubouchi T."/>
            <person name="Morono Y."/>
            <person name="Uchiyama I."/>
            <person name="Ito T."/>
            <person name="Fujiyama A."/>
            <person name="Inagaki F."/>
            <person name="Takami H."/>
        </authorList>
    </citation>
    <scope>NUCLEOTIDE SEQUENCE</scope>
    <source>
        <strain evidence="1">Expedition CK06-06</strain>
    </source>
</reference>
<dbReference type="AlphaFoldDB" id="X1JD63"/>
<sequence length="53" mass="6170">MGSEKMRIKTSITLEKELLEWMDEKIKIGVYASRSHAIRFALMQLMKVNKTKG</sequence>